<accession>E5DSP7</accession>
<name>E5DSP7_9CAUD</name>
<dbReference type="KEGG" id="vg:10323690"/>
<gene>
    <name evidence="1" type="ORF">65p413</name>
</gene>
<keyword evidence="2" id="KW-1185">Reference proteome</keyword>
<proteinExistence type="predicted"/>
<dbReference type="Proteomes" id="UP000008727">
    <property type="component" value="Segment"/>
</dbReference>
<dbReference type="EMBL" id="GU459069">
    <property type="protein sequence ID" value="ADQ53420.1"/>
    <property type="molecule type" value="Genomic_DNA"/>
</dbReference>
<organism evidence="1 2">
    <name type="scientific">Aeromonas phage 65</name>
    <dbReference type="NCBI Taxonomy" id="2919549"/>
    <lineage>
        <taxon>Viruses</taxon>
        <taxon>Duplodnaviria</taxon>
        <taxon>Heunggongvirae</taxon>
        <taxon>Uroviricota</taxon>
        <taxon>Caudoviricetes</taxon>
        <taxon>Pantevenvirales</taxon>
        <taxon>Straboviridae</taxon>
        <taxon>Emmerichvirinae</taxon>
        <taxon>Ishigurovirus</taxon>
        <taxon>Ishigurovirus osborne</taxon>
    </lineage>
</organism>
<evidence type="ECO:0000313" key="1">
    <source>
        <dbReference type="EMBL" id="ADQ53420.1"/>
    </source>
</evidence>
<evidence type="ECO:0000313" key="2">
    <source>
        <dbReference type="Proteomes" id="UP000008727"/>
    </source>
</evidence>
<dbReference type="RefSeq" id="YP_004301250.1">
    <property type="nucleotide sequence ID" value="NC_015251.1"/>
</dbReference>
<reference evidence="1 2" key="1">
    <citation type="journal article" date="2010" name="Virol. J.">
        <title>Genomes of the T4-related bacteriophages as windows on microbial genome evolution.</title>
        <authorList>
            <person name="Petrov V.M."/>
            <person name="Ratnayaka S."/>
            <person name="Nolan J.M."/>
            <person name="Miller E.S."/>
            <person name="Karam J.D."/>
        </authorList>
    </citation>
    <scope>NUCLEOTIDE SEQUENCE [LARGE SCALE GENOMIC DNA]</scope>
</reference>
<sequence length="100" mass="11350">MIMFYALRHKDKKGLFIGISTTGVGDESEFQNDVQASFEPECFVPFITNRVGYLERVLSGEQDVPWYNSSPEDPELSSYYKTGKGKAILSEYEVVKLDIV</sequence>
<protein>
    <submittedName>
        <fullName evidence="1">Uncharacterized protein</fullName>
    </submittedName>
</protein>